<evidence type="ECO:0000256" key="3">
    <source>
        <dbReference type="ARBA" id="ARBA00023125"/>
    </source>
</evidence>
<dbReference type="InterPro" id="IPR036388">
    <property type="entry name" value="WH-like_DNA-bd_sf"/>
</dbReference>
<dbReference type="InterPro" id="IPR036390">
    <property type="entry name" value="WH_DNA-bd_sf"/>
</dbReference>
<proteinExistence type="inferred from homology"/>
<dbReference type="Gene3D" id="3.40.190.10">
    <property type="entry name" value="Periplasmic binding protein-like II"/>
    <property type="match status" value="2"/>
</dbReference>
<sequence length="302" mass="33085">MQRNLPSMAALKAFEASARCLSFSRAAEELFLTQGAVSKQVQQLEHYLDQSLFERLPTGIQLTAAGELYYPPVCQALDILQASTAQLSQAGNISKVVSLDISPSLSSLWLIPRLADFNARHGDIHLDIQVGDGNIRAQTLNADIAIRCLPLGNYAEARLIAEERLLLIANAQQQRQAPLRTMEALSAQTLIPHLTRPQLWSAFLAAQFDESASHSPAGFQFGAGFQHFYMTLEAVLHGMGFGLVPDSMAAAALYRGDVVNPLESSFRSGYGYYLIVPAHKAQLAKNRRVAEWLIEQFGDSNG</sequence>
<dbReference type="SUPFAM" id="SSF53850">
    <property type="entry name" value="Periplasmic binding protein-like II"/>
    <property type="match status" value="1"/>
</dbReference>
<dbReference type="PANTHER" id="PTHR30537:SF26">
    <property type="entry name" value="GLYCINE CLEAVAGE SYSTEM TRANSCRIPTIONAL ACTIVATOR"/>
    <property type="match status" value="1"/>
</dbReference>
<comment type="similarity">
    <text evidence="1">Belongs to the LysR transcriptional regulatory family.</text>
</comment>
<comment type="caution">
    <text evidence="6">The sequence shown here is derived from an EMBL/GenBank/DDBJ whole genome shotgun (WGS) entry which is preliminary data.</text>
</comment>
<dbReference type="Pfam" id="PF03466">
    <property type="entry name" value="LysR_substrate"/>
    <property type="match status" value="1"/>
</dbReference>
<organism evidence="6 7">
    <name type="scientific">Motiliproteus coralliicola</name>
    <dbReference type="NCBI Taxonomy" id="2283196"/>
    <lineage>
        <taxon>Bacteria</taxon>
        <taxon>Pseudomonadati</taxon>
        <taxon>Pseudomonadota</taxon>
        <taxon>Gammaproteobacteria</taxon>
        <taxon>Oceanospirillales</taxon>
        <taxon>Oceanospirillaceae</taxon>
        <taxon>Motiliproteus</taxon>
    </lineage>
</organism>
<dbReference type="PROSITE" id="PS50931">
    <property type="entry name" value="HTH_LYSR"/>
    <property type="match status" value="1"/>
</dbReference>
<evidence type="ECO:0000259" key="5">
    <source>
        <dbReference type="PROSITE" id="PS50931"/>
    </source>
</evidence>
<keyword evidence="2" id="KW-0805">Transcription regulation</keyword>
<dbReference type="EMBL" id="QQOH01000003">
    <property type="protein sequence ID" value="RDE19520.1"/>
    <property type="molecule type" value="Genomic_DNA"/>
</dbReference>
<dbReference type="PRINTS" id="PR00039">
    <property type="entry name" value="HTHLYSR"/>
</dbReference>
<dbReference type="AlphaFoldDB" id="A0A369WBY1"/>
<evidence type="ECO:0000313" key="7">
    <source>
        <dbReference type="Proteomes" id="UP000253769"/>
    </source>
</evidence>
<dbReference type="Gene3D" id="1.10.10.10">
    <property type="entry name" value="Winged helix-like DNA-binding domain superfamily/Winged helix DNA-binding domain"/>
    <property type="match status" value="1"/>
</dbReference>
<dbReference type="GO" id="GO:0003700">
    <property type="term" value="F:DNA-binding transcription factor activity"/>
    <property type="evidence" value="ECO:0007669"/>
    <property type="project" value="InterPro"/>
</dbReference>
<dbReference type="InterPro" id="IPR058163">
    <property type="entry name" value="LysR-type_TF_proteobact-type"/>
</dbReference>
<reference evidence="6 7" key="1">
    <citation type="submission" date="2018-07" db="EMBL/GenBank/DDBJ databases">
        <title>Motiliproteus coralliicola sp. nov., a bacterium isolated from Coral.</title>
        <authorList>
            <person name="Wang G."/>
        </authorList>
    </citation>
    <scope>NUCLEOTIDE SEQUENCE [LARGE SCALE GENOMIC DNA]</scope>
    <source>
        <strain evidence="6 7">C34</strain>
    </source>
</reference>
<dbReference type="PANTHER" id="PTHR30537">
    <property type="entry name" value="HTH-TYPE TRANSCRIPTIONAL REGULATOR"/>
    <property type="match status" value="1"/>
</dbReference>
<keyword evidence="3" id="KW-0238">DNA-binding</keyword>
<keyword evidence="7" id="KW-1185">Reference proteome</keyword>
<keyword evidence="4" id="KW-0804">Transcription</keyword>
<name>A0A369WBY1_9GAMM</name>
<evidence type="ECO:0000256" key="2">
    <source>
        <dbReference type="ARBA" id="ARBA00023015"/>
    </source>
</evidence>
<evidence type="ECO:0000313" key="6">
    <source>
        <dbReference type="EMBL" id="RDE19520.1"/>
    </source>
</evidence>
<feature type="domain" description="HTH lysR-type" evidence="5">
    <location>
        <begin position="6"/>
        <end position="63"/>
    </location>
</feature>
<protein>
    <submittedName>
        <fullName evidence="6">LysR family transcriptional regulator</fullName>
    </submittedName>
</protein>
<accession>A0A369WBY1</accession>
<evidence type="ECO:0000256" key="4">
    <source>
        <dbReference type="ARBA" id="ARBA00023163"/>
    </source>
</evidence>
<dbReference type="SUPFAM" id="SSF46785">
    <property type="entry name" value="Winged helix' DNA-binding domain"/>
    <property type="match status" value="1"/>
</dbReference>
<dbReference type="RefSeq" id="WP_114695865.1">
    <property type="nucleotide sequence ID" value="NZ_QQOH01000003.1"/>
</dbReference>
<dbReference type="OrthoDB" id="6787458at2"/>
<dbReference type="GO" id="GO:0006351">
    <property type="term" value="P:DNA-templated transcription"/>
    <property type="evidence" value="ECO:0007669"/>
    <property type="project" value="TreeGrafter"/>
</dbReference>
<dbReference type="Pfam" id="PF00126">
    <property type="entry name" value="HTH_1"/>
    <property type="match status" value="1"/>
</dbReference>
<gene>
    <name evidence="6" type="ORF">DV711_11560</name>
</gene>
<dbReference type="InterPro" id="IPR005119">
    <property type="entry name" value="LysR_subst-bd"/>
</dbReference>
<dbReference type="Proteomes" id="UP000253769">
    <property type="component" value="Unassembled WGS sequence"/>
</dbReference>
<evidence type="ECO:0000256" key="1">
    <source>
        <dbReference type="ARBA" id="ARBA00009437"/>
    </source>
</evidence>
<dbReference type="InterPro" id="IPR000847">
    <property type="entry name" value="LysR_HTH_N"/>
</dbReference>
<dbReference type="GO" id="GO:0043565">
    <property type="term" value="F:sequence-specific DNA binding"/>
    <property type="evidence" value="ECO:0007669"/>
    <property type="project" value="TreeGrafter"/>
</dbReference>